<dbReference type="InterPro" id="IPR055377">
    <property type="entry name" value="GH3_M"/>
</dbReference>
<dbReference type="AlphaFoldDB" id="A0A4R9JSN8"/>
<dbReference type="PANTHER" id="PTHR31901">
    <property type="entry name" value="GH3 DOMAIN-CONTAINING PROTEIN"/>
    <property type="match status" value="1"/>
</dbReference>
<dbReference type="Pfam" id="PF23571">
    <property type="entry name" value="GH3_M"/>
    <property type="match status" value="1"/>
</dbReference>
<reference evidence="2" key="1">
    <citation type="journal article" date="2019" name="PLoS Negl. Trop. Dis.">
        <title>Revisiting the worldwide diversity of Leptospira species in the environment.</title>
        <authorList>
            <person name="Vincent A.T."/>
            <person name="Schiettekatte O."/>
            <person name="Bourhy P."/>
            <person name="Veyrier F.J."/>
            <person name="Picardeau M."/>
        </authorList>
    </citation>
    <scope>NUCLEOTIDE SEQUENCE [LARGE SCALE GENOMIC DNA]</scope>
    <source>
        <strain evidence="2">201702454</strain>
    </source>
</reference>
<gene>
    <name evidence="2" type="ORF">EHQ59_05700</name>
</gene>
<feature type="domain" description="GH3 middle" evidence="1">
    <location>
        <begin position="348"/>
        <end position="412"/>
    </location>
</feature>
<dbReference type="GO" id="GO:0016881">
    <property type="term" value="F:acid-amino acid ligase activity"/>
    <property type="evidence" value="ECO:0007669"/>
    <property type="project" value="TreeGrafter"/>
</dbReference>
<keyword evidence="3" id="KW-1185">Reference proteome</keyword>
<dbReference type="EMBL" id="RQGG01000013">
    <property type="protein sequence ID" value="TGL55101.1"/>
    <property type="molecule type" value="Genomic_DNA"/>
</dbReference>
<sequence>MNHNQILTHLWKLGCFPSYQTFQKNKNHVSQVQSQILKDILRLSEQTEFGKKFKVRANWNIKEFQNRIPVSEYTDYEEFLNRMIQGKYSVLSNSKLKKMGMSSGSSGKHKWVPFTEKLAKEYAKSISVWIYGLFQSQPEIKKGKFYFSVSPSEFPTFEESKVPIGFDEDRDYLNPIERMFAKSLLVVPENISQIPDTNFVLYITCLYLLNSKDLSFVSIWHPSFWMSILDRIQKDHIQILADLENGTISEPIQMSQPKEEFSKRYSQKNPKRSQELRGMLSSKEIHWSDVWPNLKLISCWTDSFAKESYLQVKELFPNVPFESKGILATEAAITIPFYENRFNTKHLLAYTSHFFEFMDPNGNIFLPEELEIGQEYEVLVTTGGGFYRYLLGDRFEMVSRYGQIPELRFLGRNDEVSDLVGEKLNENFLRVRWKPILTKFHLPERETFLRGNLSEKTAYYELVTTTALTNSQIKSLTDSLELVLHENPHYAYARRLGQLRPVQFKHVVKEKGIQGRLSTSKMKILRAPIRKEIPKRM</sequence>
<dbReference type="InterPro" id="IPR004993">
    <property type="entry name" value="GH3"/>
</dbReference>
<comment type="caution">
    <text evidence="2">The sequence shown here is derived from an EMBL/GenBank/DDBJ whole genome shotgun (WGS) entry which is preliminary data.</text>
</comment>
<evidence type="ECO:0000259" key="1">
    <source>
        <dbReference type="Pfam" id="PF23571"/>
    </source>
</evidence>
<evidence type="ECO:0000313" key="2">
    <source>
        <dbReference type="EMBL" id="TGL55101.1"/>
    </source>
</evidence>
<protein>
    <recommendedName>
        <fullName evidence="1">GH3 middle domain-containing protein</fullName>
    </recommendedName>
</protein>
<accession>A0A4R9JSN8</accession>
<dbReference type="Pfam" id="PF03321">
    <property type="entry name" value="GH3"/>
    <property type="match status" value="1"/>
</dbReference>
<dbReference type="PANTHER" id="PTHR31901:SF9">
    <property type="entry name" value="GH3 DOMAIN-CONTAINING PROTEIN"/>
    <property type="match status" value="1"/>
</dbReference>
<proteinExistence type="predicted"/>
<organism evidence="2 3">
    <name type="scientific">Leptospira kemamanensis</name>
    <dbReference type="NCBI Taxonomy" id="2484942"/>
    <lineage>
        <taxon>Bacteria</taxon>
        <taxon>Pseudomonadati</taxon>
        <taxon>Spirochaetota</taxon>
        <taxon>Spirochaetia</taxon>
        <taxon>Leptospirales</taxon>
        <taxon>Leptospiraceae</taxon>
        <taxon>Leptospira</taxon>
    </lineage>
</organism>
<dbReference type="OrthoDB" id="614636at2"/>
<dbReference type="RefSeq" id="WP_135618297.1">
    <property type="nucleotide sequence ID" value="NZ_RQGG01000013.1"/>
</dbReference>
<name>A0A4R9JSN8_9LEPT</name>
<dbReference type="Proteomes" id="UP000297609">
    <property type="component" value="Unassembled WGS sequence"/>
</dbReference>
<evidence type="ECO:0000313" key="3">
    <source>
        <dbReference type="Proteomes" id="UP000297609"/>
    </source>
</evidence>
<dbReference type="GO" id="GO:0005737">
    <property type="term" value="C:cytoplasm"/>
    <property type="evidence" value="ECO:0007669"/>
    <property type="project" value="TreeGrafter"/>
</dbReference>